<evidence type="ECO:0000313" key="2">
    <source>
        <dbReference type="Proteomes" id="UP000182888"/>
    </source>
</evidence>
<dbReference type="Proteomes" id="UP000182888">
    <property type="component" value="Unassembled WGS sequence"/>
</dbReference>
<accession>A0A0K2VPJ4</accession>
<protein>
    <submittedName>
        <fullName evidence="1">Uncharacterized protein</fullName>
    </submittedName>
</protein>
<reference evidence="2" key="1">
    <citation type="submission" date="2014-08" db="EMBL/GenBank/DDBJ databases">
        <authorList>
            <person name="Edwards T."/>
        </authorList>
    </citation>
    <scope>NUCLEOTIDE SEQUENCE [LARGE SCALE GENOMIC DNA]</scope>
</reference>
<gene>
    <name evidence="1" type="ORF">MPL1032_100270</name>
</gene>
<sequence length="28" mass="2891">MGTGFGAKTCAKLKPKAQGANLKDRDAL</sequence>
<organism evidence="1 2">
    <name type="scientific">Mesorhizobium plurifarium</name>
    <dbReference type="NCBI Taxonomy" id="69974"/>
    <lineage>
        <taxon>Bacteria</taxon>
        <taxon>Pseudomonadati</taxon>
        <taxon>Pseudomonadota</taxon>
        <taxon>Alphaproteobacteria</taxon>
        <taxon>Hyphomicrobiales</taxon>
        <taxon>Phyllobacteriaceae</taxon>
        <taxon>Mesorhizobium</taxon>
    </lineage>
</organism>
<proteinExistence type="predicted"/>
<dbReference type="AlphaFoldDB" id="A0A0K2VPJ4"/>
<evidence type="ECO:0000313" key="1">
    <source>
        <dbReference type="EMBL" id="CDX49870.1"/>
    </source>
</evidence>
<name>A0A0K2VPJ4_MESPL</name>
<dbReference type="EMBL" id="CCND01000002">
    <property type="protein sequence ID" value="CDX49870.1"/>
    <property type="molecule type" value="Genomic_DNA"/>
</dbReference>